<feature type="signal peptide" evidence="3">
    <location>
        <begin position="1"/>
        <end position="24"/>
    </location>
</feature>
<evidence type="ECO:0000256" key="1">
    <source>
        <dbReference type="ARBA" id="ARBA00010062"/>
    </source>
</evidence>
<dbReference type="InterPro" id="IPR028081">
    <property type="entry name" value="Leu-bd"/>
</dbReference>
<organism evidence="5 6">
    <name type="scientific">Jiangella anatolica</name>
    <dbReference type="NCBI Taxonomy" id="2670374"/>
    <lineage>
        <taxon>Bacteria</taxon>
        <taxon>Bacillati</taxon>
        <taxon>Actinomycetota</taxon>
        <taxon>Actinomycetes</taxon>
        <taxon>Jiangellales</taxon>
        <taxon>Jiangellaceae</taxon>
        <taxon>Jiangella</taxon>
    </lineage>
</organism>
<dbReference type="Gene3D" id="3.40.50.2300">
    <property type="match status" value="2"/>
</dbReference>
<dbReference type="InterPro" id="IPR028082">
    <property type="entry name" value="Peripla_BP_I"/>
</dbReference>
<evidence type="ECO:0000313" key="5">
    <source>
        <dbReference type="EMBL" id="PZF83343.1"/>
    </source>
</evidence>
<name>A0A2W2CT56_9ACTN</name>
<dbReference type="AlphaFoldDB" id="A0A2W2CT56"/>
<proteinExistence type="inferred from homology"/>
<dbReference type="Pfam" id="PF13458">
    <property type="entry name" value="Peripla_BP_6"/>
    <property type="match status" value="1"/>
</dbReference>
<feature type="domain" description="Leucine-binding protein" evidence="4">
    <location>
        <begin position="41"/>
        <end position="398"/>
    </location>
</feature>
<gene>
    <name evidence="5" type="ORF">C1I92_12945</name>
</gene>
<comment type="similarity">
    <text evidence="1">Belongs to the leucine-binding protein family.</text>
</comment>
<evidence type="ECO:0000259" key="4">
    <source>
        <dbReference type="Pfam" id="PF13458"/>
    </source>
</evidence>
<dbReference type="EMBL" id="POTW01000026">
    <property type="protein sequence ID" value="PZF83343.1"/>
    <property type="molecule type" value="Genomic_DNA"/>
</dbReference>
<dbReference type="PANTHER" id="PTHR47235:SF1">
    <property type="entry name" value="BLR6548 PROTEIN"/>
    <property type="match status" value="1"/>
</dbReference>
<evidence type="ECO:0000313" key="6">
    <source>
        <dbReference type="Proteomes" id="UP000248764"/>
    </source>
</evidence>
<protein>
    <recommendedName>
        <fullName evidence="4">Leucine-binding protein domain-containing protein</fullName>
    </recommendedName>
</protein>
<dbReference type="PROSITE" id="PS51257">
    <property type="entry name" value="PROKAR_LIPOPROTEIN"/>
    <property type="match status" value="1"/>
</dbReference>
<dbReference type="RefSeq" id="WP_111255074.1">
    <property type="nucleotide sequence ID" value="NZ_POTW01000026.1"/>
</dbReference>
<keyword evidence="6" id="KW-1185">Reference proteome</keyword>
<feature type="chain" id="PRO_5038446666" description="Leucine-binding protein domain-containing protein" evidence="3">
    <location>
        <begin position="25"/>
        <end position="413"/>
    </location>
</feature>
<sequence>MQRRTPGRFAACILVAGLAASACAANGDNETSGDGGDKPGVVIGAIGNRVGPIPLVGRDLGTAIDDWFDMLNAQGGINGRQVELIEIESQYDVSKALAAYARLKRDGAVGFFPMGLAQAQSLGPMAQTDEIVMLATGTGQAETLDGAAAPFEFQGGASYPAQYSAMVQHANDDWAAKGEQGTPTFATLCWDTPAGKASCDAVKAAADAAGNEVAVETFVAPTTADLAAQALRFDEAAPDYVFLSGGAKFPLLALNAFRTVGLDAPVYNIMWGFSDDVWETAGADAEGYTGTSLANLAADAPDAYDQLREYFESEGKEPPEFFDEALYAQGLVMANLMAEAIRQADLLAGDGEITGDLLRQGMEKIADFDAGGLTCPVTLTPDDHIGTRQVNLYQIENGAPVRVGECVEGATTQ</sequence>
<dbReference type="PANTHER" id="PTHR47235">
    <property type="entry name" value="BLR6548 PROTEIN"/>
    <property type="match status" value="1"/>
</dbReference>
<keyword evidence="2 3" id="KW-0732">Signal</keyword>
<evidence type="ECO:0000256" key="3">
    <source>
        <dbReference type="SAM" id="SignalP"/>
    </source>
</evidence>
<evidence type="ECO:0000256" key="2">
    <source>
        <dbReference type="ARBA" id="ARBA00022729"/>
    </source>
</evidence>
<reference evidence="5 6" key="1">
    <citation type="submission" date="2018-01" db="EMBL/GenBank/DDBJ databases">
        <title>Draft genome sequence of Jiangella sp. GTF31.</title>
        <authorList>
            <person name="Sahin N."/>
            <person name="Ay H."/>
            <person name="Saygin H."/>
        </authorList>
    </citation>
    <scope>NUCLEOTIDE SEQUENCE [LARGE SCALE GENOMIC DNA]</scope>
    <source>
        <strain evidence="5 6">GTF31</strain>
    </source>
</reference>
<dbReference type="Proteomes" id="UP000248764">
    <property type="component" value="Unassembled WGS sequence"/>
</dbReference>
<dbReference type="SUPFAM" id="SSF53822">
    <property type="entry name" value="Periplasmic binding protein-like I"/>
    <property type="match status" value="1"/>
</dbReference>
<comment type="caution">
    <text evidence="5">The sequence shown here is derived from an EMBL/GenBank/DDBJ whole genome shotgun (WGS) entry which is preliminary data.</text>
</comment>
<accession>A0A2W2CT56</accession>